<dbReference type="PANTHER" id="PTHR48025:SF1">
    <property type="entry name" value="RRM DOMAIN-CONTAINING PROTEIN"/>
    <property type="match status" value="1"/>
</dbReference>
<dbReference type="PROSITE" id="PS50102">
    <property type="entry name" value="RRM"/>
    <property type="match status" value="1"/>
</dbReference>
<keyword evidence="5" id="KW-1185">Reference proteome</keyword>
<dbReference type="AlphaFoldDB" id="A0A5R9GVH3"/>
<keyword evidence="1" id="KW-0694">RNA-binding</keyword>
<dbReference type="SMART" id="SM00360">
    <property type="entry name" value="RRM"/>
    <property type="match status" value="1"/>
</dbReference>
<dbReference type="OrthoDB" id="5297517at2"/>
<protein>
    <submittedName>
        <fullName evidence="4">RNA-binding protein</fullName>
    </submittedName>
</protein>
<dbReference type="RefSeq" id="WP_138238378.1">
    <property type="nucleotide sequence ID" value="NZ_VBRY01000002.1"/>
</dbReference>
<keyword evidence="2" id="KW-0812">Transmembrane</keyword>
<dbReference type="InterPro" id="IPR012677">
    <property type="entry name" value="Nucleotide-bd_a/b_plait_sf"/>
</dbReference>
<name>A0A5R9GVH3_9PROT</name>
<proteinExistence type="predicted"/>
<organism evidence="4 5">
    <name type="scientific">Mariprofundus erugo</name>
    <dbReference type="NCBI Taxonomy" id="2528639"/>
    <lineage>
        <taxon>Bacteria</taxon>
        <taxon>Pseudomonadati</taxon>
        <taxon>Pseudomonadota</taxon>
        <taxon>Candidatius Mariprofundia</taxon>
        <taxon>Mariprofundales</taxon>
        <taxon>Mariprofundaceae</taxon>
        <taxon>Mariprofundus</taxon>
    </lineage>
</organism>
<feature type="domain" description="RRM" evidence="3">
    <location>
        <begin position="73"/>
        <end position="150"/>
    </location>
</feature>
<evidence type="ECO:0000256" key="2">
    <source>
        <dbReference type="SAM" id="Phobius"/>
    </source>
</evidence>
<keyword evidence="2" id="KW-1133">Transmembrane helix</keyword>
<reference evidence="4 5" key="1">
    <citation type="journal article" date="2019" name="Appl. Environ. Microbiol.">
        <title>Environmental Evidence and Genomic Insight of Iron-oxidizing Bacteria Preference Towards More Corrosion Resistant Stainless Steel at Higher Salinities.</title>
        <authorList>
            <person name="Garrison C.E."/>
            <person name="Price K.A."/>
            <person name="Field E.K."/>
        </authorList>
    </citation>
    <scope>NUCLEOTIDE SEQUENCE [LARGE SCALE GENOMIC DNA]</scope>
    <source>
        <strain evidence="4 5">P3</strain>
    </source>
</reference>
<dbReference type="GO" id="GO:0003723">
    <property type="term" value="F:RNA binding"/>
    <property type="evidence" value="ECO:0007669"/>
    <property type="project" value="UniProtKB-KW"/>
</dbReference>
<sequence>MSFSCFIKLFAAALVLSLLGYYSAGLFGMETPAGSVFATGLLIGCVAGGLLVALYPVSSADESDTDAASSGTSNLYVGNLPFNAGPDDIKNLFAPYGEVVDIRMVKDRRSKRFKGYAFVEMNSAGAQAAIKHLDNNDYAGRTLRVNEAQKKGEA</sequence>
<dbReference type="Gene3D" id="3.30.70.330">
    <property type="match status" value="1"/>
</dbReference>
<dbReference type="InterPro" id="IPR050502">
    <property type="entry name" value="Euk_RNA-bind_prot"/>
</dbReference>
<evidence type="ECO:0000259" key="3">
    <source>
        <dbReference type="PROSITE" id="PS50102"/>
    </source>
</evidence>
<dbReference type="Pfam" id="PF00076">
    <property type="entry name" value="RRM_1"/>
    <property type="match status" value="1"/>
</dbReference>
<dbReference type="SUPFAM" id="SSF54928">
    <property type="entry name" value="RNA-binding domain, RBD"/>
    <property type="match status" value="1"/>
</dbReference>
<gene>
    <name evidence="4" type="ORF">FEF65_03430</name>
</gene>
<evidence type="ECO:0000313" key="4">
    <source>
        <dbReference type="EMBL" id="TLS68759.1"/>
    </source>
</evidence>
<dbReference type="PANTHER" id="PTHR48025">
    <property type="entry name" value="OS02G0815200 PROTEIN"/>
    <property type="match status" value="1"/>
</dbReference>
<dbReference type="InterPro" id="IPR035979">
    <property type="entry name" value="RBD_domain_sf"/>
</dbReference>
<keyword evidence="2" id="KW-0472">Membrane</keyword>
<dbReference type="Proteomes" id="UP000306585">
    <property type="component" value="Unassembled WGS sequence"/>
</dbReference>
<dbReference type="InterPro" id="IPR000504">
    <property type="entry name" value="RRM_dom"/>
</dbReference>
<comment type="caution">
    <text evidence="4">The sequence shown here is derived from an EMBL/GenBank/DDBJ whole genome shotgun (WGS) entry which is preliminary data.</text>
</comment>
<evidence type="ECO:0000313" key="5">
    <source>
        <dbReference type="Proteomes" id="UP000306585"/>
    </source>
</evidence>
<evidence type="ECO:0000256" key="1">
    <source>
        <dbReference type="ARBA" id="ARBA00022884"/>
    </source>
</evidence>
<accession>A0A5R9GVH3</accession>
<dbReference type="EMBL" id="VBRY01000002">
    <property type="protein sequence ID" value="TLS68759.1"/>
    <property type="molecule type" value="Genomic_DNA"/>
</dbReference>
<feature type="transmembrane region" description="Helical" evidence="2">
    <location>
        <begin position="38"/>
        <end position="57"/>
    </location>
</feature>